<evidence type="ECO:0000313" key="3">
    <source>
        <dbReference type="EMBL" id="ABE49493.1"/>
    </source>
</evidence>
<dbReference type="NCBIfam" id="NF007985">
    <property type="entry name" value="PRK10713.1"/>
    <property type="match status" value="1"/>
</dbReference>
<organism evidence="3 4">
    <name type="scientific">Methylobacillus flagellatus (strain ATCC 51484 / DSM 6875 / VKM B-1610 / KT)</name>
    <dbReference type="NCBI Taxonomy" id="265072"/>
    <lineage>
        <taxon>Bacteria</taxon>
        <taxon>Pseudomonadati</taxon>
        <taxon>Pseudomonadota</taxon>
        <taxon>Betaproteobacteria</taxon>
        <taxon>Nitrosomonadales</taxon>
        <taxon>Methylophilaceae</taxon>
        <taxon>Methylobacillus</taxon>
    </lineage>
</organism>
<dbReference type="InterPro" id="IPR012675">
    <property type="entry name" value="Beta-grasp_dom_sf"/>
</dbReference>
<dbReference type="InterPro" id="IPR001041">
    <property type="entry name" value="2Fe-2S_ferredoxin-type"/>
</dbReference>
<dbReference type="CDD" id="cd00207">
    <property type="entry name" value="fer2"/>
    <property type="match status" value="1"/>
</dbReference>
<evidence type="ECO:0000256" key="1">
    <source>
        <dbReference type="SAM" id="MobiDB-lite"/>
    </source>
</evidence>
<dbReference type="InterPro" id="IPR036010">
    <property type="entry name" value="2Fe-2S_ferredoxin-like_sf"/>
</dbReference>
<reference evidence="3 4" key="1">
    <citation type="submission" date="2006-03" db="EMBL/GenBank/DDBJ databases">
        <title>Complete sequence of Methylobacillus flagellatus KT.</title>
        <authorList>
            <consortium name="US DOE Joint Genome Institute"/>
            <person name="Copeland A."/>
            <person name="Lucas S."/>
            <person name="Lapidus A."/>
            <person name="Barry K."/>
            <person name="Detter J.C."/>
            <person name="Glavina del Rio T."/>
            <person name="Hammon N."/>
            <person name="Israni S."/>
            <person name="Dalin E."/>
            <person name="Tice H."/>
            <person name="Pitluck S."/>
            <person name="Brettin T."/>
            <person name="Bruce D."/>
            <person name="Han C."/>
            <person name="Tapia R."/>
            <person name="Saunders E."/>
            <person name="Gilna P."/>
            <person name="Schmutz J."/>
            <person name="Larimer F."/>
            <person name="Land M."/>
            <person name="Kyrpides N."/>
            <person name="Anderson I."/>
            <person name="Richardson P."/>
        </authorList>
    </citation>
    <scope>NUCLEOTIDE SEQUENCE [LARGE SCALE GENOMIC DNA]</scope>
    <source>
        <strain evidence="4">KT / ATCC 51484 / DSM 6875</strain>
    </source>
</reference>
<dbReference type="HOGENOM" id="CLU_1842776_0_0_4"/>
<gene>
    <name evidence="3" type="ordered locus">Mfla_1225</name>
</gene>
<keyword evidence="4" id="KW-1185">Reference proteome</keyword>
<dbReference type="GO" id="GO:0051537">
    <property type="term" value="F:2 iron, 2 sulfur cluster binding"/>
    <property type="evidence" value="ECO:0007669"/>
    <property type="project" value="InterPro"/>
</dbReference>
<dbReference type="Pfam" id="PF00111">
    <property type="entry name" value="Fer2"/>
    <property type="match status" value="1"/>
</dbReference>
<dbReference type="PROSITE" id="PS51085">
    <property type="entry name" value="2FE2S_FER_2"/>
    <property type="match status" value="1"/>
</dbReference>
<dbReference type="STRING" id="265072.Mfla_1225"/>
<dbReference type="eggNOG" id="COG0633">
    <property type="taxonomic scope" value="Bacteria"/>
</dbReference>
<sequence>MSTVRTRHTSFSLIPQETLLEGLERTGHEVEYQCRGGYCGLCRVRLLDGEVQYLEQPLAFIASDEILPCCCVPRSDLRVDCELRPEFRGWQEQEDMFPVQASLFADDASLQMSQPRQPSKRPRKRRPPSRLPAQGVLFD</sequence>
<feature type="domain" description="2Fe-2S ferredoxin-type" evidence="2">
    <location>
        <begin position="1"/>
        <end position="85"/>
    </location>
</feature>
<dbReference type="SUPFAM" id="SSF54292">
    <property type="entry name" value="2Fe-2S ferredoxin-like"/>
    <property type="match status" value="1"/>
</dbReference>
<dbReference type="AlphaFoldDB" id="Q1H1Z4"/>
<protein>
    <submittedName>
        <fullName evidence="3">Ferredoxin</fullName>
    </submittedName>
</protein>
<evidence type="ECO:0000313" key="4">
    <source>
        <dbReference type="Proteomes" id="UP000002440"/>
    </source>
</evidence>
<proteinExistence type="predicted"/>
<dbReference type="OrthoDB" id="370747at2"/>
<feature type="compositionally biased region" description="Basic residues" evidence="1">
    <location>
        <begin position="118"/>
        <end position="128"/>
    </location>
</feature>
<dbReference type="InterPro" id="IPR006058">
    <property type="entry name" value="2Fe2S_fd_BS"/>
</dbReference>
<dbReference type="Proteomes" id="UP000002440">
    <property type="component" value="Chromosome"/>
</dbReference>
<dbReference type="KEGG" id="mfa:Mfla_1225"/>
<dbReference type="PROSITE" id="PS00197">
    <property type="entry name" value="2FE2S_FER_1"/>
    <property type="match status" value="1"/>
</dbReference>
<dbReference type="Gene3D" id="3.10.20.30">
    <property type="match status" value="1"/>
</dbReference>
<dbReference type="EMBL" id="CP000284">
    <property type="protein sequence ID" value="ABE49493.1"/>
    <property type="molecule type" value="Genomic_DNA"/>
</dbReference>
<name>Q1H1Z4_METFK</name>
<dbReference type="RefSeq" id="WP_011479447.1">
    <property type="nucleotide sequence ID" value="NC_007947.1"/>
</dbReference>
<evidence type="ECO:0000259" key="2">
    <source>
        <dbReference type="PROSITE" id="PS51085"/>
    </source>
</evidence>
<accession>Q1H1Z4</accession>
<feature type="region of interest" description="Disordered" evidence="1">
    <location>
        <begin position="106"/>
        <end position="139"/>
    </location>
</feature>